<gene>
    <name evidence="5" type="primary">Dvir\GJ20631</name>
    <name evidence="5" type="ORF">Dvir_GJ20631</name>
</gene>
<reference evidence="5 6" key="1">
    <citation type="journal article" date="2007" name="Nature">
        <title>Evolution of genes and genomes on the Drosophila phylogeny.</title>
        <authorList>
            <consortium name="Drosophila 12 Genomes Consortium"/>
            <person name="Clark A.G."/>
            <person name="Eisen M.B."/>
            <person name="Smith D.R."/>
            <person name="Bergman C.M."/>
            <person name="Oliver B."/>
            <person name="Markow T.A."/>
            <person name="Kaufman T.C."/>
            <person name="Kellis M."/>
            <person name="Gelbart W."/>
            <person name="Iyer V.N."/>
            <person name="Pollard D.A."/>
            <person name="Sackton T.B."/>
            <person name="Larracuente A.M."/>
            <person name="Singh N.D."/>
            <person name="Abad J.P."/>
            <person name="Abt D.N."/>
            <person name="Adryan B."/>
            <person name="Aguade M."/>
            <person name="Akashi H."/>
            <person name="Anderson W.W."/>
            <person name="Aquadro C.F."/>
            <person name="Ardell D.H."/>
            <person name="Arguello R."/>
            <person name="Artieri C.G."/>
            <person name="Barbash D.A."/>
            <person name="Barker D."/>
            <person name="Barsanti P."/>
            <person name="Batterham P."/>
            <person name="Batzoglou S."/>
            <person name="Begun D."/>
            <person name="Bhutkar A."/>
            <person name="Blanco E."/>
            <person name="Bosak S.A."/>
            <person name="Bradley R.K."/>
            <person name="Brand A.D."/>
            <person name="Brent M.R."/>
            <person name="Brooks A.N."/>
            <person name="Brown R.H."/>
            <person name="Butlin R.K."/>
            <person name="Caggese C."/>
            <person name="Calvi B.R."/>
            <person name="Bernardo de Carvalho A."/>
            <person name="Caspi A."/>
            <person name="Castrezana S."/>
            <person name="Celniker S.E."/>
            <person name="Chang J.L."/>
            <person name="Chapple C."/>
            <person name="Chatterji S."/>
            <person name="Chinwalla A."/>
            <person name="Civetta A."/>
            <person name="Clifton S.W."/>
            <person name="Comeron J.M."/>
            <person name="Costello J.C."/>
            <person name="Coyne J.A."/>
            <person name="Daub J."/>
            <person name="David R.G."/>
            <person name="Delcher A.L."/>
            <person name="Delehaunty K."/>
            <person name="Do C.B."/>
            <person name="Ebling H."/>
            <person name="Edwards K."/>
            <person name="Eickbush T."/>
            <person name="Evans J.D."/>
            <person name="Filipski A."/>
            <person name="Findeiss S."/>
            <person name="Freyhult E."/>
            <person name="Fulton L."/>
            <person name="Fulton R."/>
            <person name="Garcia A.C."/>
            <person name="Gardiner A."/>
            <person name="Garfield D.A."/>
            <person name="Garvin B.E."/>
            <person name="Gibson G."/>
            <person name="Gilbert D."/>
            <person name="Gnerre S."/>
            <person name="Godfrey J."/>
            <person name="Good R."/>
            <person name="Gotea V."/>
            <person name="Gravely B."/>
            <person name="Greenberg A.J."/>
            <person name="Griffiths-Jones S."/>
            <person name="Gross S."/>
            <person name="Guigo R."/>
            <person name="Gustafson E.A."/>
            <person name="Haerty W."/>
            <person name="Hahn M.W."/>
            <person name="Halligan D.L."/>
            <person name="Halpern A.L."/>
            <person name="Halter G.M."/>
            <person name="Han M.V."/>
            <person name="Heger A."/>
            <person name="Hillier L."/>
            <person name="Hinrichs A.S."/>
            <person name="Holmes I."/>
            <person name="Hoskins R.A."/>
            <person name="Hubisz M.J."/>
            <person name="Hultmark D."/>
            <person name="Huntley M.A."/>
            <person name="Jaffe D.B."/>
            <person name="Jagadeeshan S."/>
            <person name="Jeck W.R."/>
            <person name="Johnson J."/>
            <person name="Jones C.D."/>
            <person name="Jordan W.C."/>
            <person name="Karpen G.H."/>
            <person name="Kataoka E."/>
            <person name="Keightley P.D."/>
            <person name="Kheradpour P."/>
            <person name="Kirkness E.F."/>
            <person name="Koerich L.B."/>
            <person name="Kristiansen K."/>
            <person name="Kudrna D."/>
            <person name="Kulathinal R.J."/>
            <person name="Kumar S."/>
            <person name="Kwok R."/>
            <person name="Lander E."/>
            <person name="Langley C.H."/>
            <person name="Lapoint R."/>
            <person name="Lazzaro B.P."/>
            <person name="Lee S.J."/>
            <person name="Levesque L."/>
            <person name="Li R."/>
            <person name="Lin C.F."/>
            <person name="Lin M.F."/>
            <person name="Lindblad-Toh K."/>
            <person name="Llopart A."/>
            <person name="Long M."/>
            <person name="Low L."/>
            <person name="Lozovsky E."/>
            <person name="Lu J."/>
            <person name="Luo M."/>
            <person name="Machado C.A."/>
            <person name="Makalowski W."/>
            <person name="Marzo M."/>
            <person name="Matsuda M."/>
            <person name="Matzkin L."/>
            <person name="McAllister B."/>
            <person name="McBride C.S."/>
            <person name="McKernan B."/>
            <person name="McKernan K."/>
            <person name="Mendez-Lago M."/>
            <person name="Minx P."/>
            <person name="Mollenhauer M.U."/>
            <person name="Montooth K."/>
            <person name="Mount S.M."/>
            <person name="Mu X."/>
            <person name="Myers E."/>
            <person name="Negre B."/>
            <person name="Newfeld S."/>
            <person name="Nielsen R."/>
            <person name="Noor M.A."/>
            <person name="O'Grady P."/>
            <person name="Pachter L."/>
            <person name="Papaceit M."/>
            <person name="Parisi M.J."/>
            <person name="Parisi M."/>
            <person name="Parts L."/>
            <person name="Pedersen J.S."/>
            <person name="Pesole G."/>
            <person name="Phillippy A.M."/>
            <person name="Ponting C.P."/>
            <person name="Pop M."/>
            <person name="Porcelli D."/>
            <person name="Powell J.R."/>
            <person name="Prohaska S."/>
            <person name="Pruitt K."/>
            <person name="Puig M."/>
            <person name="Quesneville H."/>
            <person name="Ram K.R."/>
            <person name="Rand D."/>
            <person name="Rasmussen M.D."/>
            <person name="Reed L.K."/>
            <person name="Reenan R."/>
            <person name="Reily A."/>
            <person name="Remington K.A."/>
            <person name="Rieger T.T."/>
            <person name="Ritchie M.G."/>
            <person name="Robin C."/>
            <person name="Rogers Y.H."/>
            <person name="Rohde C."/>
            <person name="Rozas J."/>
            <person name="Rubenfield M.J."/>
            <person name="Ruiz A."/>
            <person name="Russo S."/>
            <person name="Salzberg S.L."/>
            <person name="Sanchez-Gracia A."/>
            <person name="Saranga D.J."/>
            <person name="Sato H."/>
            <person name="Schaeffer S.W."/>
            <person name="Schatz M.C."/>
            <person name="Schlenke T."/>
            <person name="Schwartz R."/>
            <person name="Segarra C."/>
            <person name="Singh R.S."/>
            <person name="Sirot L."/>
            <person name="Sirota M."/>
            <person name="Sisneros N.B."/>
            <person name="Smith C.D."/>
            <person name="Smith T.F."/>
            <person name="Spieth J."/>
            <person name="Stage D.E."/>
            <person name="Stark A."/>
            <person name="Stephan W."/>
            <person name="Strausberg R.L."/>
            <person name="Strempel S."/>
            <person name="Sturgill D."/>
            <person name="Sutton G."/>
            <person name="Sutton G.G."/>
            <person name="Tao W."/>
            <person name="Teichmann S."/>
            <person name="Tobari Y.N."/>
            <person name="Tomimura Y."/>
            <person name="Tsolas J.M."/>
            <person name="Valente V.L."/>
            <person name="Venter E."/>
            <person name="Venter J.C."/>
            <person name="Vicario S."/>
            <person name="Vieira F.G."/>
            <person name="Vilella A.J."/>
            <person name="Villasante A."/>
            <person name="Walenz B."/>
            <person name="Wang J."/>
            <person name="Wasserman M."/>
            <person name="Watts T."/>
            <person name="Wilson D."/>
            <person name="Wilson R.K."/>
            <person name="Wing R.A."/>
            <person name="Wolfner M.F."/>
            <person name="Wong A."/>
            <person name="Wong G.K."/>
            <person name="Wu C.I."/>
            <person name="Wu G."/>
            <person name="Yamamoto D."/>
            <person name="Yang H.P."/>
            <person name="Yang S.P."/>
            <person name="Yorke J.A."/>
            <person name="Yoshida K."/>
            <person name="Zdobnov E."/>
            <person name="Zhang P."/>
            <person name="Zhang Y."/>
            <person name="Zimin A.V."/>
            <person name="Baldwin J."/>
            <person name="Abdouelleil A."/>
            <person name="Abdulkadir J."/>
            <person name="Abebe A."/>
            <person name="Abera B."/>
            <person name="Abreu J."/>
            <person name="Acer S.C."/>
            <person name="Aftuck L."/>
            <person name="Alexander A."/>
            <person name="An P."/>
            <person name="Anderson E."/>
            <person name="Anderson S."/>
            <person name="Arachi H."/>
            <person name="Azer M."/>
            <person name="Bachantsang P."/>
            <person name="Barry A."/>
            <person name="Bayul T."/>
            <person name="Berlin A."/>
            <person name="Bessette D."/>
            <person name="Bloom T."/>
            <person name="Blye J."/>
            <person name="Boguslavskiy L."/>
            <person name="Bonnet C."/>
            <person name="Boukhgalter B."/>
            <person name="Bourzgui I."/>
            <person name="Brown A."/>
            <person name="Cahill P."/>
            <person name="Channer S."/>
            <person name="Cheshatsang Y."/>
            <person name="Chuda L."/>
            <person name="Citroen M."/>
            <person name="Collymore A."/>
            <person name="Cooke P."/>
            <person name="Costello M."/>
            <person name="D'Aco K."/>
            <person name="Daza R."/>
            <person name="De Haan G."/>
            <person name="DeGray S."/>
            <person name="DeMaso C."/>
            <person name="Dhargay N."/>
            <person name="Dooley K."/>
            <person name="Dooley E."/>
            <person name="Doricent M."/>
            <person name="Dorje P."/>
            <person name="Dorjee K."/>
            <person name="Dupes A."/>
            <person name="Elong R."/>
            <person name="Falk J."/>
            <person name="Farina A."/>
            <person name="Faro S."/>
            <person name="Ferguson D."/>
            <person name="Fisher S."/>
            <person name="Foley C.D."/>
            <person name="Franke A."/>
            <person name="Friedrich D."/>
            <person name="Gadbois L."/>
            <person name="Gearin G."/>
            <person name="Gearin C.R."/>
            <person name="Giannoukos G."/>
            <person name="Goode T."/>
            <person name="Graham J."/>
            <person name="Grandbois E."/>
            <person name="Grewal S."/>
            <person name="Gyaltsen K."/>
            <person name="Hafez N."/>
            <person name="Hagos B."/>
            <person name="Hall J."/>
            <person name="Henson C."/>
            <person name="Hollinger A."/>
            <person name="Honan T."/>
            <person name="Huard M.D."/>
            <person name="Hughes L."/>
            <person name="Hurhula B."/>
            <person name="Husby M.E."/>
            <person name="Kamat A."/>
            <person name="Kanga B."/>
            <person name="Kashin S."/>
            <person name="Khazanovich D."/>
            <person name="Kisner P."/>
            <person name="Lance K."/>
            <person name="Lara M."/>
            <person name="Lee W."/>
            <person name="Lennon N."/>
            <person name="Letendre F."/>
            <person name="LeVine R."/>
            <person name="Lipovsky A."/>
            <person name="Liu X."/>
            <person name="Liu J."/>
            <person name="Liu S."/>
            <person name="Lokyitsang T."/>
            <person name="Lokyitsang Y."/>
            <person name="Lubonja R."/>
            <person name="Lui A."/>
            <person name="MacDonald P."/>
            <person name="Magnisalis V."/>
            <person name="Maru K."/>
            <person name="Matthews C."/>
            <person name="McCusker W."/>
            <person name="McDonough S."/>
            <person name="Mehta T."/>
            <person name="Meldrim J."/>
            <person name="Meneus L."/>
            <person name="Mihai O."/>
            <person name="Mihalev A."/>
            <person name="Mihova T."/>
            <person name="Mittelman R."/>
            <person name="Mlenga V."/>
            <person name="Montmayeur A."/>
            <person name="Mulrain L."/>
            <person name="Navidi A."/>
            <person name="Naylor J."/>
            <person name="Negash T."/>
            <person name="Nguyen T."/>
            <person name="Nguyen N."/>
            <person name="Nicol R."/>
            <person name="Norbu C."/>
            <person name="Norbu N."/>
            <person name="Novod N."/>
            <person name="O'Neill B."/>
            <person name="Osman S."/>
            <person name="Markiewicz E."/>
            <person name="Oyono O.L."/>
            <person name="Patti C."/>
            <person name="Phunkhang P."/>
            <person name="Pierre F."/>
            <person name="Priest M."/>
            <person name="Raghuraman S."/>
            <person name="Rege F."/>
            <person name="Reyes R."/>
            <person name="Rise C."/>
            <person name="Rogov P."/>
            <person name="Ross K."/>
            <person name="Ryan E."/>
            <person name="Settipalli S."/>
            <person name="Shea T."/>
            <person name="Sherpa N."/>
            <person name="Shi L."/>
            <person name="Shih D."/>
            <person name="Sparrow T."/>
            <person name="Spaulding J."/>
            <person name="Stalker J."/>
            <person name="Stange-Thomann N."/>
            <person name="Stavropoulos S."/>
            <person name="Stone C."/>
            <person name="Strader C."/>
            <person name="Tesfaye S."/>
            <person name="Thomson T."/>
            <person name="Thoulutsang Y."/>
            <person name="Thoulutsang D."/>
            <person name="Topham K."/>
            <person name="Topping I."/>
            <person name="Tsamla T."/>
            <person name="Vassiliev H."/>
            <person name="Vo A."/>
            <person name="Wangchuk T."/>
            <person name="Wangdi T."/>
            <person name="Weiand M."/>
            <person name="Wilkinson J."/>
            <person name="Wilson A."/>
            <person name="Yadav S."/>
            <person name="Young G."/>
            <person name="Yu Q."/>
            <person name="Zembek L."/>
            <person name="Zhong D."/>
            <person name="Zimmer A."/>
            <person name="Zwirko Z."/>
            <person name="Jaffe D.B."/>
            <person name="Alvarez P."/>
            <person name="Brockman W."/>
            <person name="Butler J."/>
            <person name="Chin C."/>
            <person name="Gnerre S."/>
            <person name="Grabherr M."/>
            <person name="Kleber M."/>
            <person name="Mauceli E."/>
            <person name="MacCallum I."/>
        </authorList>
    </citation>
    <scope>NUCLEOTIDE SEQUENCE [LARGE SCALE GENOMIC DNA]</scope>
    <source>
        <strain evidence="6">Tucson 15010-1051.87</strain>
    </source>
</reference>
<keyword evidence="4" id="KW-0732">Signal</keyword>
<dbReference type="InParanoid" id="B4LLB3"/>
<evidence type="ECO:0000313" key="5">
    <source>
        <dbReference type="EMBL" id="EDW60850.2"/>
    </source>
</evidence>
<accession>B4LLB3</accession>
<protein>
    <submittedName>
        <fullName evidence="5">Uncharacterized protein</fullName>
    </submittedName>
</protein>
<dbReference type="AlphaFoldDB" id="B4LLB3"/>
<dbReference type="PANTHER" id="PTHR10380:SF237">
    <property type="entry name" value="CUTICULAR PROTEIN 65AU, ISOFORM A-RELATED"/>
    <property type="match status" value="1"/>
</dbReference>
<dbReference type="GO" id="GO:0008010">
    <property type="term" value="F:structural constituent of chitin-based larval cuticle"/>
    <property type="evidence" value="ECO:0007669"/>
    <property type="project" value="TreeGrafter"/>
</dbReference>
<dbReference type="Pfam" id="PF00379">
    <property type="entry name" value="Chitin_bind_4"/>
    <property type="match status" value="1"/>
</dbReference>
<feature type="chain" id="PRO_5006457274" evidence="4">
    <location>
        <begin position="17"/>
        <end position="130"/>
    </location>
</feature>
<organism evidence="5 6">
    <name type="scientific">Drosophila virilis</name>
    <name type="common">Fruit fly</name>
    <dbReference type="NCBI Taxonomy" id="7244"/>
    <lineage>
        <taxon>Eukaryota</taxon>
        <taxon>Metazoa</taxon>
        <taxon>Ecdysozoa</taxon>
        <taxon>Arthropoda</taxon>
        <taxon>Hexapoda</taxon>
        <taxon>Insecta</taxon>
        <taxon>Pterygota</taxon>
        <taxon>Neoptera</taxon>
        <taxon>Endopterygota</taxon>
        <taxon>Diptera</taxon>
        <taxon>Brachycera</taxon>
        <taxon>Muscomorpha</taxon>
        <taxon>Ephydroidea</taxon>
        <taxon>Drosophilidae</taxon>
        <taxon>Drosophila</taxon>
    </lineage>
</organism>
<dbReference type="PROSITE" id="PS00233">
    <property type="entry name" value="CHIT_BIND_RR_1"/>
    <property type="match status" value="1"/>
</dbReference>
<keyword evidence="6" id="KW-1185">Reference proteome</keyword>
<dbReference type="HOGENOM" id="CLU_065450_3_1_1"/>
<proteinExistence type="predicted"/>
<dbReference type="GO" id="GO:0062129">
    <property type="term" value="C:chitin-based extracellular matrix"/>
    <property type="evidence" value="ECO:0007669"/>
    <property type="project" value="TreeGrafter"/>
</dbReference>
<feature type="signal peptide" evidence="4">
    <location>
        <begin position="1"/>
        <end position="16"/>
    </location>
</feature>
<dbReference type="InterPro" id="IPR050468">
    <property type="entry name" value="Cuticle_Struct_Prot"/>
</dbReference>
<name>B4LLB3_DROVI</name>
<feature type="region of interest" description="Disordered" evidence="3">
    <location>
        <begin position="108"/>
        <end position="130"/>
    </location>
</feature>
<evidence type="ECO:0000256" key="1">
    <source>
        <dbReference type="ARBA" id="ARBA00022460"/>
    </source>
</evidence>
<evidence type="ECO:0000313" key="6">
    <source>
        <dbReference type="Proteomes" id="UP000008792"/>
    </source>
</evidence>
<sequence length="130" mass="14020">MFKFVMICAVIGLAAADGEEVHADVVSRKDDIRPDGFDSSLETTNHITRSESGDEHGNIHGSFGWISPEGEHIDIKYVADEHGYQPSGAAIPAIPEAIARSIAWNEAHPQAPEPHNPHSVPHSAPHGSHH</sequence>
<dbReference type="EMBL" id="CH940648">
    <property type="protein sequence ID" value="EDW60850.2"/>
    <property type="molecule type" value="Genomic_DNA"/>
</dbReference>
<dbReference type="OrthoDB" id="6343684at2759"/>
<keyword evidence="1 2" id="KW-0193">Cuticle</keyword>
<dbReference type="PANTHER" id="PTHR10380">
    <property type="entry name" value="CUTICLE PROTEIN"/>
    <property type="match status" value="1"/>
</dbReference>
<dbReference type="InterPro" id="IPR031311">
    <property type="entry name" value="CHIT_BIND_RR_consensus"/>
</dbReference>
<dbReference type="Proteomes" id="UP000008792">
    <property type="component" value="Unassembled WGS sequence"/>
</dbReference>
<evidence type="ECO:0000256" key="2">
    <source>
        <dbReference type="PROSITE-ProRule" id="PRU00497"/>
    </source>
</evidence>
<dbReference type="STRING" id="7244.B4LLB3"/>
<dbReference type="PROSITE" id="PS51155">
    <property type="entry name" value="CHIT_BIND_RR_2"/>
    <property type="match status" value="1"/>
</dbReference>
<dbReference type="InterPro" id="IPR000618">
    <property type="entry name" value="Insect_cuticle"/>
</dbReference>
<evidence type="ECO:0000256" key="3">
    <source>
        <dbReference type="SAM" id="MobiDB-lite"/>
    </source>
</evidence>
<evidence type="ECO:0000256" key="4">
    <source>
        <dbReference type="SAM" id="SignalP"/>
    </source>
</evidence>